<keyword evidence="3" id="KW-1185">Reference proteome</keyword>
<accession>M1WTC6</accession>
<organism evidence="2 3">
    <name type="scientific">Richelia intracellularis HH01</name>
    <dbReference type="NCBI Taxonomy" id="1165094"/>
    <lineage>
        <taxon>Bacteria</taxon>
        <taxon>Bacillati</taxon>
        <taxon>Cyanobacteriota</taxon>
        <taxon>Cyanophyceae</taxon>
        <taxon>Nostocales</taxon>
        <taxon>Nostocaceae</taxon>
        <taxon>Richelia</taxon>
    </lineage>
</organism>
<dbReference type="Proteomes" id="UP000053051">
    <property type="component" value="Unassembled WGS sequence"/>
</dbReference>
<reference evidence="3" key="2">
    <citation type="submission" date="2016-01" db="EMBL/GenBank/DDBJ databases">
        <title>Diatom-associated endosymboitic cyanobacterium lacks core nitrogen metabolism enzymes.</title>
        <authorList>
            <person name="Hilton J.A."/>
            <person name="Foster R.A."/>
            <person name="Tripp H.J."/>
            <person name="Carter B.J."/>
            <person name="Zehr J.P."/>
            <person name="Villareal T.A."/>
        </authorList>
    </citation>
    <scope>NUCLEOTIDE SEQUENCE [LARGE SCALE GENOMIC DNA]</scope>
    <source>
        <strain evidence="3">HH01</strain>
    </source>
</reference>
<name>M1WTC6_9NOST</name>
<sequence>MRLLQQLAHDGRHAVPSQRGHALQSRVRLRLESDRDAWIDCRHRPSCAVHRIAVGASPQCLRCTCLDGAARQFHMRKALPRSVGQGRADGVV</sequence>
<evidence type="ECO:0000313" key="2">
    <source>
        <dbReference type="EMBL" id="CCH68009.1"/>
    </source>
</evidence>
<evidence type="ECO:0000313" key="3">
    <source>
        <dbReference type="Proteomes" id="UP000053051"/>
    </source>
</evidence>
<dbReference type="AlphaFoldDB" id="M1WTC6"/>
<feature type="region of interest" description="Disordered" evidence="1">
    <location>
        <begin position="1"/>
        <end position="20"/>
    </location>
</feature>
<protein>
    <submittedName>
        <fullName evidence="2">Uncharacterized protein</fullName>
    </submittedName>
</protein>
<reference evidence="2 3" key="1">
    <citation type="submission" date="2012-05" db="EMBL/GenBank/DDBJ databases">
        <authorList>
            <person name="Hilton J."/>
        </authorList>
    </citation>
    <scope>NUCLEOTIDE SEQUENCE [LARGE SCALE GENOMIC DNA]</scope>
    <source>
        <strain evidence="2 3">HH01</strain>
    </source>
</reference>
<evidence type="ECO:0000256" key="1">
    <source>
        <dbReference type="SAM" id="MobiDB-lite"/>
    </source>
</evidence>
<proteinExistence type="predicted"/>
<dbReference type="EMBL" id="CAIY01000074">
    <property type="protein sequence ID" value="CCH68009.1"/>
    <property type="molecule type" value="Genomic_DNA"/>
</dbReference>
<gene>
    <name evidence="2" type="ORF">RINTHH_18540</name>
</gene>
<comment type="caution">
    <text evidence="2">The sequence shown here is derived from an EMBL/GenBank/DDBJ whole genome shotgun (WGS) entry which is preliminary data.</text>
</comment>